<keyword evidence="1" id="KW-0175">Coiled coil</keyword>
<feature type="region of interest" description="Disordered" evidence="2">
    <location>
        <begin position="538"/>
        <end position="569"/>
    </location>
</feature>
<dbReference type="EMBL" id="CP111018">
    <property type="protein sequence ID" value="WAR11158.1"/>
    <property type="molecule type" value="Genomic_DNA"/>
</dbReference>
<protein>
    <submittedName>
        <fullName evidence="3">Uncharacterized protein</fullName>
    </submittedName>
</protein>
<feature type="compositionally biased region" description="Basic and acidic residues" evidence="2">
    <location>
        <begin position="542"/>
        <end position="556"/>
    </location>
</feature>
<organism evidence="3 4">
    <name type="scientific">Mya arenaria</name>
    <name type="common">Soft-shell clam</name>
    <dbReference type="NCBI Taxonomy" id="6604"/>
    <lineage>
        <taxon>Eukaryota</taxon>
        <taxon>Metazoa</taxon>
        <taxon>Spiralia</taxon>
        <taxon>Lophotrochozoa</taxon>
        <taxon>Mollusca</taxon>
        <taxon>Bivalvia</taxon>
        <taxon>Autobranchia</taxon>
        <taxon>Heteroconchia</taxon>
        <taxon>Euheterodonta</taxon>
        <taxon>Imparidentia</taxon>
        <taxon>Neoheterodontei</taxon>
        <taxon>Myida</taxon>
        <taxon>Myoidea</taxon>
        <taxon>Myidae</taxon>
        <taxon>Mya</taxon>
    </lineage>
</organism>
<evidence type="ECO:0000313" key="4">
    <source>
        <dbReference type="Proteomes" id="UP001164746"/>
    </source>
</evidence>
<evidence type="ECO:0000313" key="3">
    <source>
        <dbReference type="EMBL" id="WAR11158.1"/>
    </source>
</evidence>
<keyword evidence="4" id="KW-1185">Reference proteome</keyword>
<feature type="compositionally biased region" description="Polar residues" evidence="2">
    <location>
        <begin position="557"/>
        <end position="569"/>
    </location>
</feature>
<evidence type="ECO:0000256" key="2">
    <source>
        <dbReference type="SAM" id="MobiDB-lite"/>
    </source>
</evidence>
<dbReference type="Proteomes" id="UP001164746">
    <property type="component" value="Chromosome 7"/>
</dbReference>
<gene>
    <name evidence="3" type="ORF">MAR_036234</name>
</gene>
<accession>A0ABY7EMD8</accession>
<sequence>MACSSEDGEQNHAKLMQLHDPCSNTLKALLEFEMLKTVTPIDQLLLKNKKQISRKVGQTAKDLLFPKGNQPTNVDAWDISLFCCILRICCMLQPTQDNDVNAVRITRNEIAHSPKPCISNADYAKHANVFKTFITNTLNYINDQDLKAEINEQVQEAERPVSKQVIRAFITSHKSYHAIADEVKEHIDEKHEIVMQEFQDFKRFISTLPKDWQSKLKPPDLASFKLLVKECSPDEEKKISQILVRIFGEELGKKCSTLSDDTCKELKDVVGILVKRLREKADLIDAEYGCVCIFTRFYDFSSYMDFLDYLMNGKLTEAALPLQSALRCCFGIESLQVELVMEDEQFLHCFLNTLDCVKNVCSALRTVTRDIDQDAPDTDVPDIIMSTFNTELEKNSDLTLSKNDADKYGQVLKDAIKVLIAGNSQKQATAVRTEQEINRLTKDYNKTEEESISTTVSDVEEWSLEKADDLVIISNEQSFGNIDKVLLHQGTTGRVQLPALEKGEAAEGHLIQESTHSVDEDLLPKDSKILPGMDLELSSQGKADDFRSTKQNEESKTQLQKDPPSDQNQLLPVEAGEEEEITRVTKQFFEPVDATRSPHEYGHYQSLPIEAEEEIIRVTKQSFESVDEALLPLGLCLDKVSKGSVIFKCKPTRPEALETLTSFCNYGRIKEVIPAFFRVPTALENLPKEGFVQRLTIYAAFIDYEKERNLQDVTLKFQRYSENEAEKEQKDPKIKTRMSDKTLRSTELIYQGIVRFTIEDKVEDFGVQTVMRVGVIEFVPCIIPDVVNEGLYMALASLKFATVKKAEVEKEARILERPRRKAKGENSDICRDKSDYL</sequence>
<name>A0ABY7EMD8_MYAAR</name>
<evidence type="ECO:0000256" key="1">
    <source>
        <dbReference type="SAM" id="Coils"/>
    </source>
</evidence>
<feature type="coiled-coil region" evidence="1">
    <location>
        <begin position="423"/>
        <end position="450"/>
    </location>
</feature>
<proteinExistence type="predicted"/>
<reference evidence="3" key="1">
    <citation type="submission" date="2022-11" db="EMBL/GenBank/DDBJ databases">
        <title>Centuries of genome instability and evolution in soft-shell clam transmissible cancer (bioRxiv).</title>
        <authorList>
            <person name="Hart S.F.M."/>
            <person name="Yonemitsu M.A."/>
            <person name="Giersch R.M."/>
            <person name="Beal B.F."/>
            <person name="Arriagada G."/>
            <person name="Davis B.W."/>
            <person name="Ostrander E.A."/>
            <person name="Goff S.P."/>
            <person name="Metzger M.J."/>
        </authorList>
    </citation>
    <scope>NUCLEOTIDE SEQUENCE</scope>
    <source>
        <strain evidence="3">MELC-2E11</strain>
        <tissue evidence="3">Siphon/mantle</tissue>
    </source>
</reference>